<evidence type="ECO:0000256" key="2">
    <source>
        <dbReference type="SAM" id="Phobius"/>
    </source>
</evidence>
<accession>A0A0N5CYJ1</accession>
<dbReference type="WBParaSite" id="TCLT_0000551401-mRNA-1">
    <property type="protein sequence ID" value="TCLT_0000551401-mRNA-1"/>
    <property type="gene ID" value="TCLT_0000551401"/>
</dbReference>
<evidence type="ECO:0000256" key="1">
    <source>
        <dbReference type="SAM" id="MobiDB-lite"/>
    </source>
</evidence>
<dbReference type="EMBL" id="UYYF01004343">
    <property type="protein sequence ID" value="VDN02755.1"/>
    <property type="molecule type" value="Genomic_DNA"/>
</dbReference>
<gene>
    <name evidence="3" type="ORF">TCLT_LOCUS5503</name>
</gene>
<feature type="region of interest" description="Disordered" evidence="1">
    <location>
        <begin position="611"/>
        <end position="636"/>
    </location>
</feature>
<feature type="region of interest" description="Disordered" evidence="1">
    <location>
        <begin position="1"/>
        <end position="50"/>
    </location>
</feature>
<evidence type="ECO:0000313" key="4">
    <source>
        <dbReference type="Proteomes" id="UP000276776"/>
    </source>
</evidence>
<dbReference type="STRING" id="103827.A0A0N5CYJ1"/>
<protein>
    <submittedName>
        <fullName evidence="5">MYND-type domain-containing protein</fullName>
    </submittedName>
</protein>
<feature type="region of interest" description="Disordered" evidence="1">
    <location>
        <begin position="90"/>
        <end position="114"/>
    </location>
</feature>
<dbReference type="AlphaFoldDB" id="A0A0N5CYJ1"/>
<sequence length="636" mass="72851">MNDQCLTPSSSFSSLETNNSSWSFMTESDSESDDADQAAELPEAKKNYEKQSDCEMEIKSYLKFDTSNFQHENNVWALGNEVGVEVESEFNLDDDDNDNENDANTDSDDEYDDNDDELFLISEDDVLNDSDARKYIDVARISRKLDDLSRCFDSPFSRILDDFGLERNIGFMAIFSLVAIVVVVFYFNYTTKKLELSPMDDLCFADNVSFLIVNDQLIDLQYRYELPSVPTSSPLIEVILKPTIFSWSSPSSETKSLPANAPITYTYNPGNMNSISRKQEHFSHEIITMNESVQRYLKYTEKMKKMENKINALISINTNKTTDDAQAEMYKETEKQSSAISIPTLPIPPFSETFFEAEKERKSLTSLSYSSSPSVSLKKNGVQPVVGNDLCVEPIEEPCLPKKMFSNSVKLKTAKPKYNNNSDQFLEEKKFQKQKQEKYAINQSKAYIGRTAHQLEKNMCKSEETVSKTIEETKILLIERSKKSVNHVTMKESSKANKMYWKNEKKRCILNSTCGVLTSLARTLASISLFPAIIGQSNAVKYIDSLLDFSTCNGFRLVCEACWWTKECCPRKKCDFRPWQLRFNTKRFLISQHQEMSAVFKLLDNGSRLRPDPPHPSHSDHSKYRPIYGKSMDKRK</sequence>
<dbReference type="Proteomes" id="UP000276776">
    <property type="component" value="Unassembled WGS sequence"/>
</dbReference>
<reference evidence="3 4" key="2">
    <citation type="submission" date="2018-11" db="EMBL/GenBank/DDBJ databases">
        <authorList>
            <consortium name="Pathogen Informatics"/>
        </authorList>
    </citation>
    <scope>NUCLEOTIDE SEQUENCE [LARGE SCALE GENOMIC DNA]</scope>
</reference>
<feature type="compositionally biased region" description="Acidic residues" evidence="1">
    <location>
        <begin position="28"/>
        <end position="37"/>
    </location>
</feature>
<evidence type="ECO:0000313" key="3">
    <source>
        <dbReference type="EMBL" id="VDN02755.1"/>
    </source>
</evidence>
<feature type="compositionally biased region" description="Low complexity" evidence="1">
    <location>
        <begin position="1"/>
        <end position="24"/>
    </location>
</feature>
<feature type="compositionally biased region" description="Basic and acidic residues" evidence="1">
    <location>
        <begin position="611"/>
        <end position="623"/>
    </location>
</feature>
<dbReference type="OMA" id="RECCPKE"/>
<dbReference type="OrthoDB" id="5816293at2759"/>
<keyword evidence="2" id="KW-1133">Transmembrane helix</keyword>
<keyword evidence="4" id="KW-1185">Reference proteome</keyword>
<organism evidence="5">
    <name type="scientific">Thelazia callipaeda</name>
    <name type="common">Oriental eyeworm</name>
    <name type="synonym">Parasitic nematode</name>
    <dbReference type="NCBI Taxonomy" id="103827"/>
    <lineage>
        <taxon>Eukaryota</taxon>
        <taxon>Metazoa</taxon>
        <taxon>Ecdysozoa</taxon>
        <taxon>Nematoda</taxon>
        <taxon>Chromadorea</taxon>
        <taxon>Rhabditida</taxon>
        <taxon>Spirurina</taxon>
        <taxon>Spiruromorpha</taxon>
        <taxon>Thelazioidea</taxon>
        <taxon>Thelaziidae</taxon>
        <taxon>Thelazia</taxon>
    </lineage>
</organism>
<name>A0A0N5CYJ1_THECL</name>
<keyword evidence="2" id="KW-0812">Transmembrane</keyword>
<reference evidence="5" key="1">
    <citation type="submission" date="2017-02" db="UniProtKB">
        <authorList>
            <consortium name="WormBaseParasite"/>
        </authorList>
    </citation>
    <scope>IDENTIFICATION</scope>
</reference>
<keyword evidence="2" id="KW-0472">Membrane</keyword>
<evidence type="ECO:0000313" key="5">
    <source>
        <dbReference type="WBParaSite" id="TCLT_0000551401-mRNA-1"/>
    </source>
</evidence>
<proteinExistence type="predicted"/>
<feature type="transmembrane region" description="Helical" evidence="2">
    <location>
        <begin position="169"/>
        <end position="189"/>
    </location>
</feature>